<evidence type="ECO:0000313" key="2">
    <source>
        <dbReference type="Proteomes" id="UP000054217"/>
    </source>
</evidence>
<reference evidence="1 2" key="1">
    <citation type="submission" date="2014-04" db="EMBL/GenBank/DDBJ databases">
        <authorList>
            <consortium name="DOE Joint Genome Institute"/>
            <person name="Kuo A."/>
            <person name="Kohler A."/>
            <person name="Costa M.D."/>
            <person name="Nagy L.G."/>
            <person name="Floudas D."/>
            <person name="Copeland A."/>
            <person name="Barry K.W."/>
            <person name="Cichocki N."/>
            <person name="Veneault-Fourrey C."/>
            <person name="LaButti K."/>
            <person name="Lindquist E.A."/>
            <person name="Lipzen A."/>
            <person name="Lundell T."/>
            <person name="Morin E."/>
            <person name="Murat C."/>
            <person name="Sun H."/>
            <person name="Tunlid A."/>
            <person name="Henrissat B."/>
            <person name="Grigoriev I.V."/>
            <person name="Hibbett D.S."/>
            <person name="Martin F."/>
            <person name="Nordberg H.P."/>
            <person name="Cantor M.N."/>
            <person name="Hua S.X."/>
        </authorList>
    </citation>
    <scope>NUCLEOTIDE SEQUENCE [LARGE SCALE GENOMIC DNA]</scope>
    <source>
        <strain evidence="1 2">Marx 270</strain>
    </source>
</reference>
<proteinExistence type="predicted"/>
<accession>A0A0C3N5H4</accession>
<dbReference type="HOGENOM" id="CLU_2427904_0_0_1"/>
<dbReference type="EMBL" id="KN832049">
    <property type="protein sequence ID" value="KIN96319.1"/>
    <property type="molecule type" value="Genomic_DNA"/>
</dbReference>
<organism evidence="1 2">
    <name type="scientific">Pisolithus tinctorius Marx 270</name>
    <dbReference type="NCBI Taxonomy" id="870435"/>
    <lineage>
        <taxon>Eukaryota</taxon>
        <taxon>Fungi</taxon>
        <taxon>Dikarya</taxon>
        <taxon>Basidiomycota</taxon>
        <taxon>Agaricomycotina</taxon>
        <taxon>Agaricomycetes</taxon>
        <taxon>Agaricomycetidae</taxon>
        <taxon>Boletales</taxon>
        <taxon>Sclerodermatineae</taxon>
        <taxon>Pisolithaceae</taxon>
        <taxon>Pisolithus</taxon>
    </lineage>
</organism>
<reference evidence="2" key="2">
    <citation type="submission" date="2015-01" db="EMBL/GenBank/DDBJ databases">
        <title>Evolutionary Origins and Diversification of the Mycorrhizal Mutualists.</title>
        <authorList>
            <consortium name="DOE Joint Genome Institute"/>
            <consortium name="Mycorrhizal Genomics Consortium"/>
            <person name="Kohler A."/>
            <person name="Kuo A."/>
            <person name="Nagy L.G."/>
            <person name="Floudas D."/>
            <person name="Copeland A."/>
            <person name="Barry K.W."/>
            <person name="Cichocki N."/>
            <person name="Veneault-Fourrey C."/>
            <person name="LaButti K."/>
            <person name="Lindquist E.A."/>
            <person name="Lipzen A."/>
            <person name="Lundell T."/>
            <person name="Morin E."/>
            <person name="Murat C."/>
            <person name="Riley R."/>
            <person name="Ohm R."/>
            <person name="Sun H."/>
            <person name="Tunlid A."/>
            <person name="Henrissat B."/>
            <person name="Grigoriev I.V."/>
            <person name="Hibbett D.S."/>
            <person name="Martin F."/>
        </authorList>
    </citation>
    <scope>NUCLEOTIDE SEQUENCE [LARGE SCALE GENOMIC DNA]</scope>
    <source>
        <strain evidence="2">Marx 270</strain>
    </source>
</reference>
<dbReference type="InParanoid" id="A0A0C3N5H4"/>
<dbReference type="AlphaFoldDB" id="A0A0C3N5H4"/>
<gene>
    <name evidence="1" type="ORF">M404DRAFT_1006829</name>
</gene>
<name>A0A0C3N5H4_PISTI</name>
<keyword evidence="2" id="KW-1185">Reference proteome</keyword>
<protein>
    <submittedName>
        <fullName evidence="1">Uncharacterized protein</fullName>
    </submittedName>
</protein>
<dbReference type="Proteomes" id="UP000054217">
    <property type="component" value="Unassembled WGS sequence"/>
</dbReference>
<sequence length="91" mass="9785">MNKICGFRRATYICHWEAGNAAPLDSFVPSGADFPCRGSKVGRRVEDIALVAPGDRLSEEPPFELDTAVHVCREENLSCSCGVSSSPLVST</sequence>
<evidence type="ECO:0000313" key="1">
    <source>
        <dbReference type="EMBL" id="KIN96319.1"/>
    </source>
</evidence>
<dbReference type="OrthoDB" id="26184at2759"/>